<dbReference type="SUPFAM" id="SSF75420">
    <property type="entry name" value="YhbC-like, N-terminal domain"/>
    <property type="match status" value="1"/>
</dbReference>
<dbReference type="PANTHER" id="PTHR33867:SF1">
    <property type="entry name" value="RIBOSOME MATURATION FACTOR RIMP"/>
    <property type="match status" value="1"/>
</dbReference>
<comment type="similarity">
    <text evidence="3">Belongs to the RimP family.</text>
</comment>
<name>A0A1K1R927_9FLAO</name>
<evidence type="ECO:0000259" key="4">
    <source>
        <dbReference type="Pfam" id="PF02576"/>
    </source>
</evidence>
<reference evidence="6 7" key="1">
    <citation type="submission" date="2016-11" db="EMBL/GenBank/DDBJ databases">
        <authorList>
            <person name="Jaros S."/>
            <person name="Januszkiewicz K."/>
            <person name="Wedrychowicz H."/>
        </authorList>
    </citation>
    <scope>NUCLEOTIDE SEQUENCE [LARGE SCALE GENOMIC DNA]</scope>
    <source>
        <strain evidence="6 7">CGMCC 1.12145</strain>
    </source>
</reference>
<dbReference type="InterPro" id="IPR035956">
    <property type="entry name" value="RimP_N_sf"/>
</dbReference>
<keyword evidence="7" id="KW-1185">Reference proteome</keyword>
<dbReference type="InterPro" id="IPR003728">
    <property type="entry name" value="Ribosome_maturation_RimP"/>
</dbReference>
<feature type="domain" description="Ribosome maturation factor RimP C-terminal" evidence="5">
    <location>
        <begin position="80"/>
        <end position="154"/>
    </location>
</feature>
<sequence length="154" mass="17176">MLKERVEELLTEVFAENESLFLIDFSVSPDNKIKVIIDGDAGVSLNDCILVSRHVEHQLDRDETDFSLEVTSPGAAEPIVHPRQYNKNVGRKLQVKTTGGETVEGNLVAVSEEGVTLEWKQREPKPVGKGKRTVTIEKEILFSDIAEAKVMIVF</sequence>
<organism evidence="6 7">
    <name type="scientific">Sinomicrobium oceani</name>
    <dbReference type="NCBI Taxonomy" id="1150368"/>
    <lineage>
        <taxon>Bacteria</taxon>
        <taxon>Pseudomonadati</taxon>
        <taxon>Bacteroidota</taxon>
        <taxon>Flavobacteriia</taxon>
        <taxon>Flavobacteriales</taxon>
        <taxon>Flavobacteriaceae</taxon>
        <taxon>Sinomicrobium</taxon>
    </lineage>
</organism>
<dbReference type="PANTHER" id="PTHR33867">
    <property type="entry name" value="RIBOSOME MATURATION FACTOR RIMP"/>
    <property type="match status" value="1"/>
</dbReference>
<dbReference type="HAMAP" id="MF_01077">
    <property type="entry name" value="RimP"/>
    <property type="match status" value="1"/>
</dbReference>
<dbReference type="Proteomes" id="UP000182248">
    <property type="component" value="Unassembled WGS sequence"/>
</dbReference>
<keyword evidence="2 3" id="KW-0690">Ribosome biogenesis</keyword>
<comment type="function">
    <text evidence="3">Required for maturation of 30S ribosomal subunits.</text>
</comment>
<dbReference type="AlphaFoldDB" id="A0A1K1R927"/>
<dbReference type="EMBL" id="FPJE01000021">
    <property type="protein sequence ID" value="SFW68541.1"/>
    <property type="molecule type" value="Genomic_DNA"/>
</dbReference>
<dbReference type="RefSeq" id="WP_072318484.1">
    <property type="nucleotide sequence ID" value="NZ_FPJE01000021.1"/>
</dbReference>
<evidence type="ECO:0000259" key="5">
    <source>
        <dbReference type="Pfam" id="PF17384"/>
    </source>
</evidence>
<protein>
    <recommendedName>
        <fullName evidence="3">Ribosome maturation factor RimP</fullName>
    </recommendedName>
</protein>
<dbReference type="NCBIfam" id="NF002531">
    <property type="entry name" value="PRK02001.1"/>
    <property type="match status" value="1"/>
</dbReference>
<dbReference type="Pfam" id="PF02576">
    <property type="entry name" value="RimP_N"/>
    <property type="match status" value="1"/>
</dbReference>
<gene>
    <name evidence="3" type="primary">rimP</name>
    <name evidence="6" type="ORF">SAMN02927921_03298</name>
</gene>
<dbReference type="InterPro" id="IPR028998">
    <property type="entry name" value="RimP_C"/>
</dbReference>
<dbReference type="Pfam" id="PF17384">
    <property type="entry name" value="DUF150_C"/>
    <property type="match status" value="1"/>
</dbReference>
<comment type="subcellular location">
    <subcellularLocation>
        <location evidence="3">Cytoplasm</location>
    </subcellularLocation>
</comment>
<accession>A0A1K1R927</accession>
<proteinExistence type="inferred from homology"/>
<evidence type="ECO:0000256" key="3">
    <source>
        <dbReference type="HAMAP-Rule" id="MF_01077"/>
    </source>
</evidence>
<evidence type="ECO:0000313" key="6">
    <source>
        <dbReference type="EMBL" id="SFW68541.1"/>
    </source>
</evidence>
<dbReference type="InterPro" id="IPR028989">
    <property type="entry name" value="RimP_N"/>
</dbReference>
<evidence type="ECO:0000256" key="2">
    <source>
        <dbReference type="ARBA" id="ARBA00022517"/>
    </source>
</evidence>
<dbReference type="GO" id="GO:0005829">
    <property type="term" value="C:cytosol"/>
    <property type="evidence" value="ECO:0007669"/>
    <property type="project" value="TreeGrafter"/>
</dbReference>
<dbReference type="GO" id="GO:0006412">
    <property type="term" value="P:translation"/>
    <property type="evidence" value="ECO:0007669"/>
    <property type="project" value="TreeGrafter"/>
</dbReference>
<feature type="domain" description="Ribosome maturation factor RimP N-terminal" evidence="4">
    <location>
        <begin position="17"/>
        <end position="75"/>
    </location>
</feature>
<dbReference type="STRING" id="1150368.SAMN02927921_03298"/>
<dbReference type="Gene3D" id="3.30.300.70">
    <property type="entry name" value="RimP-like superfamily, N-terminal"/>
    <property type="match status" value="1"/>
</dbReference>
<dbReference type="OrthoDB" id="9789702at2"/>
<keyword evidence="1 3" id="KW-0963">Cytoplasm</keyword>
<evidence type="ECO:0000313" key="7">
    <source>
        <dbReference type="Proteomes" id="UP000182248"/>
    </source>
</evidence>
<dbReference type="GO" id="GO:0000028">
    <property type="term" value="P:ribosomal small subunit assembly"/>
    <property type="evidence" value="ECO:0007669"/>
    <property type="project" value="TreeGrafter"/>
</dbReference>
<evidence type="ECO:0000256" key="1">
    <source>
        <dbReference type="ARBA" id="ARBA00022490"/>
    </source>
</evidence>